<keyword evidence="5 12" id="KW-0052">Apoplast</keyword>
<dbReference type="FunFam" id="2.60.40.420:FF:000049">
    <property type="entry name" value="Laccase"/>
    <property type="match status" value="1"/>
</dbReference>
<keyword evidence="6 12" id="KW-0964">Secreted</keyword>
<dbReference type="PANTHER" id="PTHR11709:SF417">
    <property type="entry name" value="LACCASE-17"/>
    <property type="match status" value="1"/>
</dbReference>
<dbReference type="InterPro" id="IPR001117">
    <property type="entry name" value="Cu-oxidase_2nd"/>
</dbReference>
<protein>
    <recommendedName>
        <fullName evidence="4 12">Laccase</fullName>
        <ecNumber evidence="4 12">1.10.3.2</ecNumber>
    </recommendedName>
    <alternativeName>
        <fullName evidence="12">Benzenediol:oxygen oxidoreductase</fullName>
    </alternativeName>
    <alternativeName>
        <fullName evidence="12">Diphenol oxidase</fullName>
    </alternativeName>
    <alternativeName>
        <fullName evidence="12">Urishiol oxidase</fullName>
    </alternativeName>
</protein>
<evidence type="ECO:0000256" key="4">
    <source>
        <dbReference type="ARBA" id="ARBA00012297"/>
    </source>
</evidence>
<evidence type="ECO:0000256" key="11">
    <source>
        <dbReference type="ARBA" id="ARBA00023185"/>
    </source>
</evidence>
<keyword evidence="17" id="KW-1185">Reference proteome</keyword>
<dbReference type="GO" id="GO:0048046">
    <property type="term" value="C:apoplast"/>
    <property type="evidence" value="ECO:0007669"/>
    <property type="project" value="UniProtKB-SubCell"/>
</dbReference>
<dbReference type="InterPro" id="IPR008972">
    <property type="entry name" value="Cupredoxin"/>
</dbReference>
<dbReference type="CDD" id="cd13897">
    <property type="entry name" value="CuRO_3_LCC_plant"/>
    <property type="match status" value="1"/>
</dbReference>
<evidence type="ECO:0000256" key="2">
    <source>
        <dbReference type="ARBA" id="ARBA00004271"/>
    </source>
</evidence>
<dbReference type="PANTHER" id="PTHR11709">
    <property type="entry name" value="MULTI-COPPER OXIDASE"/>
    <property type="match status" value="1"/>
</dbReference>
<evidence type="ECO:0000313" key="17">
    <source>
        <dbReference type="Proteomes" id="UP000825935"/>
    </source>
</evidence>
<dbReference type="InterPro" id="IPR011707">
    <property type="entry name" value="Cu-oxidase-like_N"/>
</dbReference>
<comment type="function">
    <text evidence="12">Lignin degradation and detoxification of lignin-derived products.</text>
</comment>
<name>A0A8T2V0R3_CERRI</name>
<proteinExistence type="inferred from homology"/>
<comment type="cofactor">
    <cofactor evidence="12">
        <name>Cu cation</name>
        <dbReference type="ChEBI" id="CHEBI:23378"/>
    </cofactor>
    <text evidence="12">Binds 4 Cu cations per monomer.</text>
</comment>
<dbReference type="InterPro" id="IPR034288">
    <property type="entry name" value="CuRO_1_LCC"/>
</dbReference>
<accession>A0A8T2V0R3</accession>
<dbReference type="OMA" id="DSYWIQL"/>
<dbReference type="AlphaFoldDB" id="A0A8T2V0R3"/>
<evidence type="ECO:0000256" key="6">
    <source>
        <dbReference type="ARBA" id="ARBA00022525"/>
    </source>
</evidence>
<evidence type="ECO:0000256" key="3">
    <source>
        <dbReference type="ARBA" id="ARBA00010609"/>
    </source>
</evidence>
<evidence type="ECO:0000313" key="16">
    <source>
        <dbReference type="EMBL" id="KAH7439375.1"/>
    </source>
</evidence>
<gene>
    <name evidence="16" type="ORF">KP509_04G058400</name>
</gene>
<dbReference type="CDD" id="cd13849">
    <property type="entry name" value="CuRO_1_LCC_plant"/>
    <property type="match status" value="1"/>
</dbReference>
<evidence type="ECO:0000256" key="10">
    <source>
        <dbReference type="ARBA" id="ARBA00023008"/>
    </source>
</evidence>
<evidence type="ECO:0000256" key="9">
    <source>
        <dbReference type="ARBA" id="ARBA00023002"/>
    </source>
</evidence>
<dbReference type="GO" id="GO:0046274">
    <property type="term" value="P:lignin catabolic process"/>
    <property type="evidence" value="ECO:0007669"/>
    <property type="project" value="UniProtKB-KW"/>
</dbReference>
<sequence length="601" mass="66035">MPISLLLNMSMKGVSAPQLLTLLPLVILIFHIGTTASGGADITSTQSTIRYFDFHVKYTNFSRLCHTKRMVTVNDEFPGPIIEVDEGDRVLVNVTNDMPDKNITIHWHGIRQLRMAWFDGPAYVTQCPIRPGHSFLYNFTITGQRGTLLWHAHITWMRSTVHGAIIIRPKAPQAYPFPEPAKDIPLVLGEWWNTDTEKVISQALQSGAGPNVSDAYTINGQPGSLYNCSIRDTFKLKVEQNRTYLLRIINAALNDELFLSIANHTLTVVEIDASYTKPLKTDTILIAPGQTTNALLTTDQPIGSYILAVRPYDSAGPSVPFDNTTATAMVIYEGATDASKAVMPSLPAYNDTPLANNLSSSLRSLNSDKFPARVPKSVDRNLLFTAGLARKPCPRGKRCQGPSGGRFAAAMNNISFTLPKTALLQSFFSPSALSHSTVNPDGGNVVFPTNFPDKPTRVFNFTGPVQPKNLRPQEGTRLSWIPFNASVQLVFQGTNILGTESHPIHIHGYNFFVVGQGTGNFNMSTDPAKFNLVDPPERNTIGVPKGGWAAVRFQANNPGVWFMHCHLEVHTSWGLETAFLVTNGKTREQSLEAPPLDLPVC</sequence>
<dbReference type="CDD" id="cd13875">
    <property type="entry name" value="CuRO_2_LCC_plant"/>
    <property type="match status" value="1"/>
</dbReference>
<evidence type="ECO:0000259" key="13">
    <source>
        <dbReference type="Pfam" id="PF00394"/>
    </source>
</evidence>
<dbReference type="EMBL" id="CM035409">
    <property type="protein sequence ID" value="KAH7439375.1"/>
    <property type="molecule type" value="Genomic_DNA"/>
</dbReference>
<dbReference type="Proteomes" id="UP000825935">
    <property type="component" value="Chromosome 4"/>
</dbReference>
<dbReference type="SUPFAM" id="SSF49503">
    <property type="entry name" value="Cupredoxins"/>
    <property type="match status" value="3"/>
</dbReference>
<dbReference type="InterPro" id="IPR034289">
    <property type="entry name" value="CuRO_3_LCC"/>
</dbReference>
<dbReference type="OrthoDB" id="2121828at2759"/>
<dbReference type="InterPro" id="IPR034285">
    <property type="entry name" value="CuRO_2_LCC"/>
</dbReference>
<evidence type="ECO:0000256" key="5">
    <source>
        <dbReference type="ARBA" id="ARBA00022523"/>
    </source>
</evidence>
<evidence type="ECO:0000256" key="12">
    <source>
        <dbReference type="RuleBase" id="RU361119"/>
    </source>
</evidence>
<comment type="subcellular location">
    <subcellularLocation>
        <location evidence="2 12">Secreted</location>
        <location evidence="2 12">Extracellular space</location>
        <location evidence="2 12">Apoplast</location>
    </subcellularLocation>
</comment>
<keyword evidence="10 12" id="KW-0186">Copper</keyword>
<comment type="similarity">
    <text evidence="3 12">Belongs to the multicopper oxidase family.</text>
</comment>
<dbReference type="GO" id="GO:0005507">
    <property type="term" value="F:copper ion binding"/>
    <property type="evidence" value="ECO:0007669"/>
    <property type="project" value="InterPro"/>
</dbReference>
<dbReference type="Pfam" id="PF07732">
    <property type="entry name" value="Cu-oxidase_3"/>
    <property type="match status" value="1"/>
</dbReference>
<dbReference type="InterPro" id="IPR045087">
    <property type="entry name" value="Cu-oxidase_fam"/>
</dbReference>
<dbReference type="NCBIfam" id="TIGR03389">
    <property type="entry name" value="laccase"/>
    <property type="match status" value="1"/>
</dbReference>
<keyword evidence="9 12" id="KW-0560">Oxidoreductase</keyword>
<evidence type="ECO:0000256" key="8">
    <source>
        <dbReference type="ARBA" id="ARBA00022737"/>
    </source>
</evidence>
<dbReference type="Gene3D" id="2.60.40.420">
    <property type="entry name" value="Cupredoxins - blue copper proteins"/>
    <property type="match status" value="3"/>
</dbReference>
<dbReference type="InterPro" id="IPR011706">
    <property type="entry name" value="Cu-oxidase_C"/>
</dbReference>
<dbReference type="PROSITE" id="PS00080">
    <property type="entry name" value="MULTICOPPER_OXIDASE2"/>
    <property type="match status" value="1"/>
</dbReference>
<organism evidence="16 17">
    <name type="scientific">Ceratopteris richardii</name>
    <name type="common">Triangle waterfern</name>
    <dbReference type="NCBI Taxonomy" id="49495"/>
    <lineage>
        <taxon>Eukaryota</taxon>
        <taxon>Viridiplantae</taxon>
        <taxon>Streptophyta</taxon>
        <taxon>Embryophyta</taxon>
        <taxon>Tracheophyta</taxon>
        <taxon>Polypodiopsida</taxon>
        <taxon>Polypodiidae</taxon>
        <taxon>Polypodiales</taxon>
        <taxon>Pteridineae</taxon>
        <taxon>Pteridaceae</taxon>
        <taxon>Parkerioideae</taxon>
        <taxon>Ceratopteris</taxon>
    </lineage>
</organism>
<evidence type="ECO:0000259" key="15">
    <source>
        <dbReference type="Pfam" id="PF07732"/>
    </source>
</evidence>
<dbReference type="Pfam" id="PF00394">
    <property type="entry name" value="Cu-oxidase"/>
    <property type="match status" value="1"/>
</dbReference>
<keyword evidence="11 12" id="KW-0439">Lignin degradation</keyword>
<comment type="catalytic activity">
    <reaction evidence="1 12">
        <text>4 hydroquinone + O2 = 4 benzosemiquinone + 2 H2O</text>
        <dbReference type="Rhea" id="RHEA:11276"/>
        <dbReference type="ChEBI" id="CHEBI:15377"/>
        <dbReference type="ChEBI" id="CHEBI:15379"/>
        <dbReference type="ChEBI" id="CHEBI:17594"/>
        <dbReference type="ChEBI" id="CHEBI:17977"/>
        <dbReference type="EC" id="1.10.3.2"/>
    </reaction>
</comment>
<feature type="domain" description="Plastocyanin-like" evidence="13">
    <location>
        <begin position="183"/>
        <end position="335"/>
    </location>
</feature>
<feature type="domain" description="Plastocyanin-like" evidence="15">
    <location>
        <begin position="56"/>
        <end position="171"/>
    </location>
</feature>
<dbReference type="InterPro" id="IPR017761">
    <property type="entry name" value="Laccase"/>
</dbReference>
<dbReference type="InterPro" id="IPR002355">
    <property type="entry name" value="Cu_oxidase_Cu_BS"/>
</dbReference>
<dbReference type="GO" id="GO:0052716">
    <property type="term" value="F:hydroquinone:oxygen oxidoreductase activity"/>
    <property type="evidence" value="ECO:0007669"/>
    <property type="project" value="UniProtKB-EC"/>
</dbReference>
<keyword evidence="7 12" id="KW-0479">Metal-binding</keyword>
<evidence type="ECO:0000256" key="7">
    <source>
        <dbReference type="ARBA" id="ARBA00022723"/>
    </source>
</evidence>
<comment type="caution">
    <text evidence="16">The sequence shown here is derived from an EMBL/GenBank/DDBJ whole genome shotgun (WGS) entry which is preliminary data.</text>
</comment>
<evidence type="ECO:0000259" key="14">
    <source>
        <dbReference type="Pfam" id="PF07731"/>
    </source>
</evidence>
<reference evidence="16" key="1">
    <citation type="submission" date="2021-08" db="EMBL/GenBank/DDBJ databases">
        <title>WGS assembly of Ceratopteris richardii.</title>
        <authorList>
            <person name="Marchant D.B."/>
            <person name="Chen G."/>
            <person name="Jenkins J."/>
            <person name="Shu S."/>
            <person name="Leebens-Mack J."/>
            <person name="Grimwood J."/>
            <person name="Schmutz J."/>
            <person name="Soltis P."/>
            <person name="Soltis D."/>
            <person name="Chen Z.-H."/>
        </authorList>
    </citation>
    <scope>NUCLEOTIDE SEQUENCE</scope>
    <source>
        <strain evidence="16">Whitten #5841</strain>
        <tissue evidence="16">Leaf</tissue>
    </source>
</reference>
<dbReference type="Pfam" id="PF07731">
    <property type="entry name" value="Cu-oxidase_2"/>
    <property type="match status" value="1"/>
</dbReference>
<dbReference type="PROSITE" id="PS00079">
    <property type="entry name" value="MULTICOPPER_OXIDASE1"/>
    <property type="match status" value="1"/>
</dbReference>
<feature type="domain" description="Plastocyanin-like" evidence="14">
    <location>
        <begin position="451"/>
        <end position="584"/>
    </location>
</feature>
<dbReference type="EC" id="1.10.3.2" evidence="4 12"/>
<evidence type="ECO:0000256" key="1">
    <source>
        <dbReference type="ARBA" id="ARBA00000349"/>
    </source>
</evidence>
<keyword evidence="8 12" id="KW-0677">Repeat</keyword>
<dbReference type="InterPro" id="IPR033138">
    <property type="entry name" value="Cu_oxidase_CS"/>
</dbReference>